<name>A0AC35GU66_9BILA</name>
<dbReference type="WBParaSite" id="PS1159_v2.g8623.t1">
    <property type="protein sequence ID" value="PS1159_v2.g8623.t1"/>
    <property type="gene ID" value="PS1159_v2.g8623"/>
</dbReference>
<reference evidence="2" key="1">
    <citation type="submission" date="2022-11" db="UniProtKB">
        <authorList>
            <consortium name="WormBaseParasite"/>
        </authorList>
    </citation>
    <scope>IDENTIFICATION</scope>
</reference>
<proteinExistence type="predicted"/>
<organism evidence="1 2">
    <name type="scientific">Panagrolaimus sp. PS1159</name>
    <dbReference type="NCBI Taxonomy" id="55785"/>
    <lineage>
        <taxon>Eukaryota</taxon>
        <taxon>Metazoa</taxon>
        <taxon>Ecdysozoa</taxon>
        <taxon>Nematoda</taxon>
        <taxon>Chromadorea</taxon>
        <taxon>Rhabditida</taxon>
        <taxon>Tylenchina</taxon>
        <taxon>Panagrolaimomorpha</taxon>
        <taxon>Panagrolaimoidea</taxon>
        <taxon>Panagrolaimidae</taxon>
        <taxon>Panagrolaimus</taxon>
    </lineage>
</organism>
<evidence type="ECO:0000313" key="2">
    <source>
        <dbReference type="WBParaSite" id="PS1159_v2.g8623.t1"/>
    </source>
</evidence>
<accession>A0AC35GU66</accession>
<evidence type="ECO:0000313" key="1">
    <source>
        <dbReference type="Proteomes" id="UP000887580"/>
    </source>
</evidence>
<protein>
    <submittedName>
        <fullName evidence="2">Protein kinase domain-containing protein</fullName>
    </submittedName>
</protein>
<sequence>MAISHDIKPSNFAIGRPEINELRKVYLLDFGMCRRYIDDNKQIRRPRSRAGFRGTIRYAPLSVHIRRETCRKDDIESWLYQQIEITRGALPWRSLEEKNEVAMFKERCRYGHCLYEMMGGCPRQYIEILKYVDSLRYYDVPNYNKIYKLLRTAIKLFKVPEFPIFPLANVYALDAIQQAKQNLPIQLAPAAFQQQPIIDQAPRFFNPPPIHSSRSSLPTASLREFIEHRAQQSGLVFMPLRKQMDGKHIYQLYFLMFL</sequence>
<dbReference type="Proteomes" id="UP000887580">
    <property type="component" value="Unplaced"/>
</dbReference>